<feature type="non-terminal residue" evidence="1">
    <location>
        <position position="1"/>
    </location>
</feature>
<gene>
    <name evidence="1" type="ORF">SAMN05443634_1237</name>
</gene>
<dbReference type="AlphaFoldDB" id="A0A1M7DAP9"/>
<protein>
    <submittedName>
        <fullName evidence="1">Uncharacterized protein</fullName>
    </submittedName>
</protein>
<evidence type="ECO:0000313" key="2">
    <source>
        <dbReference type="Proteomes" id="UP000184120"/>
    </source>
</evidence>
<name>A0A1M7DAP9_9FLAO</name>
<proteinExistence type="predicted"/>
<dbReference type="STRING" id="1434701.SAMN05443634_1237"/>
<dbReference type="Proteomes" id="UP000184120">
    <property type="component" value="Unassembled WGS sequence"/>
</dbReference>
<evidence type="ECO:0000313" key="1">
    <source>
        <dbReference type="EMBL" id="SHL76591.1"/>
    </source>
</evidence>
<sequence>LMPQFIDSYYLVNGRNSKTIFSFLENISFIKEEIATEYTFPDFCDIPEIIFYNDFHIMNFLENKINSDYIIYWNNKNLESIVKQFTLQYTDDGNMIFGISIYGNNIISKESTSLFRNINEILKTKISCITMEEPPPHNTNEFIDFCNIRYR</sequence>
<dbReference type="RefSeq" id="WP_178300436.1">
    <property type="nucleotide sequence ID" value="NZ_FRBH01000023.1"/>
</dbReference>
<organism evidence="1 2">
    <name type="scientific">Chishuiella changwenlii</name>
    <dbReference type="NCBI Taxonomy" id="1434701"/>
    <lineage>
        <taxon>Bacteria</taxon>
        <taxon>Pseudomonadati</taxon>
        <taxon>Bacteroidota</taxon>
        <taxon>Flavobacteriia</taxon>
        <taxon>Flavobacteriales</taxon>
        <taxon>Weeksellaceae</taxon>
        <taxon>Chishuiella</taxon>
    </lineage>
</organism>
<accession>A0A1M7DAP9</accession>
<reference evidence="2" key="1">
    <citation type="submission" date="2016-11" db="EMBL/GenBank/DDBJ databases">
        <authorList>
            <person name="Varghese N."/>
            <person name="Submissions S."/>
        </authorList>
    </citation>
    <scope>NUCLEOTIDE SEQUENCE [LARGE SCALE GENOMIC DNA]</scope>
    <source>
        <strain evidence="2">DSM 27989</strain>
    </source>
</reference>
<dbReference type="EMBL" id="FRBH01000023">
    <property type="protein sequence ID" value="SHL76591.1"/>
    <property type="molecule type" value="Genomic_DNA"/>
</dbReference>